<dbReference type="GO" id="GO:0046475">
    <property type="term" value="P:glycerophospholipid catabolic process"/>
    <property type="evidence" value="ECO:0007669"/>
    <property type="project" value="TreeGrafter"/>
</dbReference>
<dbReference type="GO" id="GO:0006071">
    <property type="term" value="P:glycerol metabolic process"/>
    <property type="evidence" value="ECO:0007669"/>
    <property type="project" value="UniProtKB-KW"/>
</dbReference>
<comment type="caution">
    <text evidence="6">The sequence shown here is derived from an EMBL/GenBank/DDBJ whole genome shotgun (WGS) entry which is preliminary data.</text>
</comment>
<dbReference type="OrthoDB" id="1058301at2759"/>
<dbReference type="GO" id="GO:0008889">
    <property type="term" value="F:glycerophosphodiester phosphodiesterase activity"/>
    <property type="evidence" value="ECO:0007669"/>
    <property type="project" value="UniProtKB-EC"/>
</dbReference>
<dbReference type="PROSITE" id="PS51704">
    <property type="entry name" value="GP_PDE"/>
    <property type="match status" value="1"/>
</dbReference>
<dbReference type="InterPro" id="IPR017946">
    <property type="entry name" value="PLC-like_Pdiesterase_TIM-brl"/>
</dbReference>
<dbReference type="PANTHER" id="PTHR22958">
    <property type="entry name" value="GLYCEROPHOSPHORYL DIESTER PHOSPHODIESTERASE"/>
    <property type="match status" value="1"/>
</dbReference>
<dbReference type="Proteomes" id="UP000886520">
    <property type="component" value="Chromosome 7"/>
</dbReference>
<evidence type="ECO:0000256" key="2">
    <source>
        <dbReference type="ARBA" id="ARBA00022798"/>
    </source>
</evidence>
<keyword evidence="2" id="KW-0319">Glycerol metabolism</keyword>
<evidence type="ECO:0000256" key="3">
    <source>
        <dbReference type="ARBA" id="ARBA00022801"/>
    </source>
</evidence>
<evidence type="ECO:0000313" key="7">
    <source>
        <dbReference type="Proteomes" id="UP000886520"/>
    </source>
</evidence>
<protein>
    <recommendedName>
        <fullName evidence="1">glycerophosphodiester phosphodiesterase</fullName>
        <ecNumber evidence="1">3.1.4.46</ecNumber>
    </recommendedName>
</protein>
<dbReference type="EMBL" id="JABFUD020000007">
    <property type="protein sequence ID" value="KAI5077482.1"/>
    <property type="molecule type" value="Genomic_DNA"/>
</dbReference>
<feature type="domain" description="GP-PDE" evidence="5">
    <location>
        <begin position="38"/>
        <end position="319"/>
    </location>
</feature>
<evidence type="ECO:0000313" key="6">
    <source>
        <dbReference type="EMBL" id="KAI5077482.1"/>
    </source>
</evidence>
<name>A0A9D4ZKS8_ADICA</name>
<dbReference type="Gene3D" id="3.20.20.190">
    <property type="entry name" value="Phosphatidylinositol (PI) phosphodiesterase"/>
    <property type="match status" value="1"/>
</dbReference>
<dbReference type="PANTHER" id="PTHR22958:SF1">
    <property type="entry name" value="GLYCEROPHOSPHOCHOLINE PHOSPHODIESTERASE GPCPD1"/>
    <property type="match status" value="1"/>
</dbReference>
<accession>A0A9D4ZKS8</accession>
<proteinExistence type="predicted"/>
<keyword evidence="3" id="KW-0378">Hydrolase</keyword>
<dbReference type="SUPFAM" id="SSF51695">
    <property type="entry name" value="PLC-like phosphodiesterases"/>
    <property type="match status" value="1"/>
</dbReference>
<dbReference type="Pfam" id="PF03009">
    <property type="entry name" value="GDPD"/>
    <property type="match status" value="1"/>
</dbReference>
<dbReference type="InterPro" id="IPR051578">
    <property type="entry name" value="GDPD"/>
</dbReference>
<evidence type="ECO:0000256" key="1">
    <source>
        <dbReference type="ARBA" id="ARBA00012247"/>
    </source>
</evidence>
<organism evidence="6 7">
    <name type="scientific">Adiantum capillus-veneris</name>
    <name type="common">Maidenhair fern</name>
    <dbReference type="NCBI Taxonomy" id="13818"/>
    <lineage>
        <taxon>Eukaryota</taxon>
        <taxon>Viridiplantae</taxon>
        <taxon>Streptophyta</taxon>
        <taxon>Embryophyta</taxon>
        <taxon>Tracheophyta</taxon>
        <taxon>Polypodiopsida</taxon>
        <taxon>Polypodiidae</taxon>
        <taxon>Polypodiales</taxon>
        <taxon>Pteridineae</taxon>
        <taxon>Pteridaceae</taxon>
        <taxon>Vittarioideae</taxon>
        <taxon>Adiantum</taxon>
    </lineage>
</organism>
<evidence type="ECO:0000256" key="4">
    <source>
        <dbReference type="ARBA" id="ARBA00047512"/>
    </source>
</evidence>
<dbReference type="EC" id="3.1.4.46" evidence="1"/>
<comment type="catalytic activity">
    <reaction evidence="4">
        <text>a sn-glycero-3-phosphodiester + H2O = an alcohol + sn-glycerol 3-phosphate + H(+)</text>
        <dbReference type="Rhea" id="RHEA:12969"/>
        <dbReference type="ChEBI" id="CHEBI:15377"/>
        <dbReference type="ChEBI" id="CHEBI:15378"/>
        <dbReference type="ChEBI" id="CHEBI:30879"/>
        <dbReference type="ChEBI" id="CHEBI:57597"/>
        <dbReference type="ChEBI" id="CHEBI:83408"/>
        <dbReference type="EC" id="3.1.4.46"/>
    </reaction>
</comment>
<dbReference type="AlphaFoldDB" id="A0A9D4ZKS8"/>
<dbReference type="InterPro" id="IPR030395">
    <property type="entry name" value="GP_PDE_dom"/>
</dbReference>
<sequence>MATPGPLYSGPSMQHILRGVEDANWQSKLAIIGHRGCGKNITTGASEGDLRPSIMENTVLSFNMAARHGADFVEFDVQVTKDGHPIIFHDDFIVVKENNCMVHKRIGDLTLEEFLEMGYQKDLPKAENGLYRRSRDGSYSAWTVSVDDSLCTLKDVFENVSPVVGFDIELKFDDYNAVSHQELKRSIDAVLKVVNGYCNGRKIFFSSFHPDAVLMLRQEQSLHPVLFLTDGVPEIYPDYRRGSLAAAMEVCLTGNLQGIVSEVKAILQHPEVVQQFKAAGLALLTYGDLNNVGEIFHLQASLGVDGLVVDHVLEMVVESLKDDAIDTLT</sequence>
<keyword evidence="7" id="KW-1185">Reference proteome</keyword>
<evidence type="ECO:0000259" key="5">
    <source>
        <dbReference type="PROSITE" id="PS51704"/>
    </source>
</evidence>
<reference evidence="6" key="1">
    <citation type="submission" date="2021-01" db="EMBL/GenBank/DDBJ databases">
        <title>Adiantum capillus-veneris genome.</title>
        <authorList>
            <person name="Fang Y."/>
            <person name="Liao Q."/>
        </authorList>
    </citation>
    <scope>NUCLEOTIDE SEQUENCE</scope>
    <source>
        <strain evidence="6">H3</strain>
        <tissue evidence="6">Leaf</tissue>
    </source>
</reference>
<gene>
    <name evidence="6" type="ORF">GOP47_0007306</name>
</gene>